<dbReference type="AlphaFoldDB" id="X5MGW7"/>
<feature type="compositionally biased region" description="Basic and acidic residues" evidence="1">
    <location>
        <begin position="29"/>
        <end position="48"/>
    </location>
</feature>
<protein>
    <submittedName>
        <fullName evidence="2">Uncharacterized protein</fullName>
    </submittedName>
</protein>
<dbReference type="RefSeq" id="WP_043948765.1">
    <property type="nucleotide sequence ID" value="NZ_HG966617.1"/>
</dbReference>
<dbReference type="Proteomes" id="UP000032160">
    <property type="component" value="Chromosome I"/>
</dbReference>
<dbReference type="KEGG" id="pect:BN1012_Phect2596"/>
<feature type="compositionally biased region" description="Basic residues" evidence="1">
    <location>
        <begin position="84"/>
        <end position="95"/>
    </location>
</feature>
<dbReference type="HOGENOM" id="CLU_2367658_0_0_5"/>
<dbReference type="EMBL" id="HG966617">
    <property type="protein sequence ID" value="CDO60809.1"/>
    <property type="molecule type" value="Genomic_DNA"/>
</dbReference>
<feature type="region of interest" description="Disordered" evidence="1">
    <location>
        <begin position="1"/>
        <end position="95"/>
    </location>
</feature>
<name>X5MGW7_9HYPH</name>
<evidence type="ECO:0000256" key="1">
    <source>
        <dbReference type="SAM" id="MobiDB-lite"/>
    </source>
</evidence>
<dbReference type="STRING" id="1458461.BN1012_Phect2596"/>
<feature type="compositionally biased region" description="Low complexity" evidence="1">
    <location>
        <begin position="72"/>
        <end position="83"/>
    </location>
</feature>
<keyword evidence="3" id="KW-1185">Reference proteome</keyword>
<organism evidence="2 3">
    <name type="scientific">Candidatus Phaeomarinibacter ectocarpi</name>
    <dbReference type="NCBI Taxonomy" id="1458461"/>
    <lineage>
        <taxon>Bacteria</taxon>
        <taxon>Pseudomonadati</taxon>
        <taxon>Pseudomonadota</taxon>
        <taxon>Alphaproteobacteria</taxon>
        <taxon>Hyphomicrobiales</taxon>
        <taxon>Parvibaculaceae</taxon>
        <taxon>Candidatus Phaeomarinibacter</taxon>
    </lineage>
</organism>
<reference evidence="2 3" key="1">
    <citation type="journal article" date="2014" name="Front. Genet.">
        <title>Genome and metabolic network of "Candidatus Phaeomarinobacter ectocarpi" Ec32, a new candidate genus of Alphaproteobacteria frequently associated with brown algae.</title>
        <authorList>
            <person name="Dittami S.M."/>
            <person name="Barbeyron T."/>
            <person name="Boyen C."/>
            <person name="Cambefort J."/>
            <person name="Collet G."/>
            <person name="Delage L."/>
            <person name="Gobet A."/>
            <person name="Groisillier A."/>
            <person name="Leblanc C."/>
            <person name="Michel G."/>
            <person name="Scornet D."/>
            <person name="Siegel A."/>
            <person name="Tapia J.E."/>
            <person name="Tonon T."/>
        </authorList>
    </citation>
    <scope>NUCLEOTIDE SEQUENCE [LARGE SCALE GENOMIC DNA]</scope>
    <source>
        <strain evidence="2 3">Ec32</strain>
    </source>
</reference>
<proteinExistence type="predicted"/>
<evidence type="ECO:0000313" key="2">
    <source>
        <dbReference type="EMBL" id="CDO60809.1"/>
    </source>
</evidence>
<sequence length="95" mass="9790">MSRNKGGRYTAKDTDATPVQVEAATGSDPRGDRARDEKGKATSRKERALTNTESAALADRAAPRTGVAGDNASSPAASSSTKTKSTKPKLAAGRK</sequence>
<evidence type="ECO:0000313" key="3">
    <source>
        <dbReference type="Proteomes" id="UP000032160"/>
    </source>
</evidence>
<accession>X5MGW7</accession>
<gene>
    <name evidence="2" type="ORF">BN1012_Phect2596</name>
</gene>